<comment type="caution">
    <text evidence="1">The sequence shown here is derived from an EMBL/GenBank/DDBJ whole genome shotgun (WGS) entry which is preliminary data.</text>
</comment>
<dbReference type="SUPFAM" id="SSF140453">
    <property type="entry name" value="EsxAB dimer-like"/>
    <property type="match status" value="1"/>
</dbReference>
<evidence type="ECO:0000313" key="1">
    <source>
        <dbReference type="EMBL" id="NGN95487.1"/>
    </source>
</evidence>
<dbReference type="EMBL" id="JAALAA010000025">
    <property type="protein sequence ID" value="NGN95487.1"/>
    <property type="molecule type" value="Genomic_DNA"/>
</dbReference>
<keyword evidence="2" id="KW-1185">Reference proteome</keyword>
<dbReference type="Gene3D" id="1.10.287.1060">
    <property type="entry name" value="ESAT-6-like"/>
    <property type="match status" value="1"/>
</dbReference>
<name>A0A6M1RGW5_9ACTN</name>
<organism evidence="1 2">
    <name type="scientific">Nocardioides turkmenicus</name>
    <dbReference type="NCBI Taxonomy" id="2711220"/>
    <lineage>
        <taxon>Bacteria</taxon>
        <taxon>Bacillati</taxon>
        <taxon>Actinomycetota</taxon>
        <taxon>Actinomycetes</taxon>
        <taxon>Propionibacteriales</taxon>
        <taxon>Nocardioidaceae</taxon>
        <taxon>Nocardioides</taxon>
    </lineage>
</organism>
<gene>
    <name evidence="1" type="ORF">G5C66_22460</name>
</gene>
<dbReference type="AlphaFoldDB" id="A0A6M1RGW5"/>
<reference evidence="1 2" key="1">
    <citation type="submission" date="2020-02" db="EMBL/GenBank/DDBJ databases">
        <title>Whole-genome analyses of novel actinobacteria.</title>
        <authorList>
            <person name="Sahin N."/>
        </authorList>
    </citation>
    <scope>NUCLEOTIDE SEQUENCE [LARGE SCALE GENOMIC DNA]</scope>
    <source>
        <strain evidence="1 2">KC13</strain>
    </source>
</reference>
<evidence type="ECO:0008006" key="3">
    <source>
        <dbReference type="Google" id="ProtNLM"/>
    </source>
</evidence>
<dbReference type="Proteomes" id="UP000483261">
    <property type="component" value="Unassembled WGS sequence"/>
</dbReference>
<dbReference type="InterPro" id="IPR036689">
    <property type="entry name" value="ESAT-6-like_sf"/>
</dbReference>
<proteinExistence type="predicted"/>
<evidence type="ECO:0000313" key="2">
    <source>
        <dbReference type="Proteomes" id="UP000483261"/>
    </source>
</evidence>
<protein>
    <recommendedName>
        <fullName evidence="3">WXG100 family type VII secretion target</fullName>
    </recommendedName>
</protein>
<dbReference type="RefSeq" id="WP_165113308.1">
    <property type="nucleotide sequence ID" value="NZ_JAALAA010000025.1"/>
</dbReference>
<sequence>MNIQLTVGQQTAAAKHVEDSIADLEKLLTTLSGNIEASVPGMMGSAAGGLVESLQTWFEKVGGLGILMQEYAAALRDVDIQHATTQNDIVQEAHGQAANLEQRLGPL</sequence>
<accession>A0A6M1RGW5</accession>